<keyword evidence="3" id="KW-1185">Reference proteome</keyword>
<dbReference type="OrthoDB" id="9805728at2"/>
<sequence>MVICVIISDKLIITDESSANTVALQSHLEGKKYQNPVPTSMAIANMPALIWKYLTYKGKRSPLVPLGPFRVSAAALLPAASQSLQITWLGHSSYILEMDGKRLIIDPVFASRASPFSFMGPRRFFAAPLLPAELPPIDVVVLSHDHYDHLDRHMMHYLSKKVKQFVCPKGVEKHLLRWGIPAENIAVLDWTQSFRISDTLSLTATPARHFSGRWFHRNETLWSSYVLQGRDKKVFIGGDSGFFDGFAEIGAVYGPFDLTILEIGAYDANWPDIHMGPEKAAQAHLALKGRVMLPVHWGTFNLAFHDWDEPAERMVQLAEEKNIILWMPAPGETGELPDGNRISYWWRAYK</sequence>
<dbReference type="InterPro" id="IPR001279">
    <property type="entry name" value="Metallo-B-lactamas"/>
</dbReference>
<dbReference type="InterPro" id="IPR036866">
    <property type="entry name" value="RibonucZ/Hydroxyglut_hydro"/>
</dbReference>
<dbReference type="AlphaFoldDB" id="A0A1M7AVM4"/>
<gene>
    <name evidence="2" type="ORF">SAMN05444266_103426</name>
</gene>
<name>A0A1M7AVM4_9BACT</name>
<dbReference type="Pfam" id="PF12706">
    <property type="entry name" value="Lactamase_B_2"/>
    <property type="match status" value="1"/>
</dbReference>
<protein>
    <submittedName>
        <fullName evidence="2">L-ascorbate metabolism protein UlaG, beta-lactamase superfamily</fullName>
    </submittedName>
</protein>
<reference evidence="2 3" key="1">
    <citation type="submission" date="2016-11" db="EMBL/GenBank/DDBJ databases">
        <authorList>
            <person name="Jaros S."/>
            <person name="Januszkiewicz K."/>
            <person name="Wedrychowicz H."/>
        </authorList>
    </citation>
    <scope>NUCLEOTIDE SEQUENCE [LARGE SCALE GENOMIC DNA]</scope>
    <source>
        <strain evidence="2 3">DSM 27406</strain>
    </source>
</reference>
<evidence type="ECO:0000259" key="1">
    <source>
        <dbReference type="Pfam" id="PF12706"/>
    </source>
</evidence>
<dbReference type="GO" id="GO:0005737">
    <property type="term" value="C:cytoplasm"/>
    <property type="evidence" value="ECO:0007669"/>
    <property type="project" value="TreeGrafter"/>
</dbReference>
<feature type="domain" description="Metallo-beta-lactamase" evidence="1">
    <location>
        <begin position="102"/>
        <end position="297"/>
    </location>
</feature>
<dbReference type="Proteomes" id="UP000184420">
    <property type="component" value="Unassembled WGS sequence"/>
</dbReference>
<proteinExistence type="predicted"/>
<organism evidence="2 3">
    <name type="scientific">Chitinophaga jiangningensis</name>
    <dbReference type="NCBI Taxonomy" id="1419482"/>
    <lineage>
        <taxon>Bacteria</taxon>
        <taxon>Pseudomonadati</taxon>
        <taxon>Bacteroidota</taxon>
        <taxon>Chitinophagia</taxon>
        <taxon>Chitinophagales</taxon>
        <taxon>Chitinophagaceae</taxon>
        <taxon>Chitinophaga</taxon>
    </lineage>
</organism>
<accession>A0A1M7AVM4</accession>
<dbReference type="PANTHER" id="PTHR15032:SF4">
    <property type="entry name" value="N-ACYL-PHOSPHATIDYLETHANOLAMINE-HYDROLYZING PHOSPHOLIPASE D"/>
    <property type="match status" value="1"/>
</dbReference>
<dbReference type="STRING" id="1419482.SAMN05444266_103426"/>
<dbReference type="PANTHER" id="PTHR15032">
    <property type="entry name" value="N-ACYL-PHOSPHATIDYLETHANOLAMINE-HYDROLYZING PHOSPHOLIPASE D"/>
    <property type="match status" value="1"/>
</dbReference>
<dbReference type="Gene3D" id="3.60.15.10">
    <property type="entry name" value="Ribonuclease Z/Hydroxyacylglutathione hydrolase-like"/>
    <property type="match status" value="1"/>
</dbReference>
<dbReference type="SUPFAM" id="SSF56281">
    <property type="entry name" value="Metallo-hydrolase/oxidoreductase"/>
    <property type="match status" value="1"/>
</dbReference>
<dbReference type="EMBL" id="FRBL01000003">
    <property type="protein sequence ID" value="SHL46764.1"/>
    <property type="molecule type" value="Genomic_DNA"/>
</dbReference>
<evidence type="ECO:0000313" key="2">
    <source>
        <dbReference type="EMBL" id="SHL46764.1"/>
    </source>
</evidence>
<evidence type="ECO:0000313" key="3">
    <source>
        <dbReference type="Proteomes" id="UP000184420"/>
    </source>
</evidence>